<protein>
    <submittedName>
        <fullName evidence="2">Phosphotransferase</fullName>
    </submittedName>
</protein>
<dbReference type="EMBL" id="CP041692">
    <property type="protein sequence ID" value="QDP95811.1"/>
    <property type="molecule type" value="Genomic_DNA"/>
</dbReference>
<dbReference type="PANTHER" id="PTHR21310">
    <property type="entry name" value="AMINOGLYCOSIDE PHOSPHOTRANSFERASE-RELATED-RELATED"/>
    <property type="match status" value="1"/>
</dbReference>
<accession>A0A516PXX3</accession>
<gene>
    <name evidence="2" type="ORF">FOE78_07780</name>
</gene>
<dbReference type="OrthoDB" id="9797603at2"/>
<dbReference type="InterPro" id="IPR051678">
    <property type="entry name" value="AGP_Transferase"/>
</dbReference>
<dbReference type="Proteomes" id="UP000319263">
    <property type="component" value="Chromosome"/>
</dbReference>
<sequence length="305" mass="34083">MAGVNLQSRFLPVARRVAPEARLRGVRRLLGGMSAEITVLELEHPDGRAEGLVVREYGTKNLAADRHPAGTETELLRQLADHGLPVPTPRYADDTGDLLGGPFCVIDFIDADPPPPTWSAAVADQFVELLAQLHRLPPGPALDRLGRYADKVDRWLAAAPEQPDESMRETLIRNRLGAWWPRHNEHPARILHGDIWPGNTLWHGNRMVVAIDWEDAAVGDPRSDLANLRMELVWAYGVDAAEDFTRRYAAARAGELDLDGLPYWDLVAARRPVGRLGEWGLDPRRLDRHLARFQGFVDRALDRIG</sequence>
<dbReference type="GO" id="GO:0016740">
    <property type="term" value="F:transferase activity"/>
    <property type="evidence" value="ECO:0007669"/>
    <property type="project" value="UniProtKB-KW"/>
</dbReference>
<reference evidence="2 3" key="1">
    <citation type="submission" date="2019-07" db="EMBL/GenBank/DDBJ databases">
        <title>Microlunatus dokdonensis sp. nov. isolated from the rhizospheric soil of the wild plant Elymus tsukushiensis.</title>
        <authorList>
            <person name="Ghim S.-Y."/>
            <person name="Hwang Y.-J."/>
            <person name="Son J.-S."/>
            <person name="Shin J.-H."/>
        </authorList>
    </citation>
    <scope>NUCLEOTIDE SEQUENCE [LARGE SCALE GENOMIC DNA]</scope>
    <source>
        <strain evidence="2 3">KUDC0627</strain>
    </source>
</reference>
<dbReference type="KEGG" id="mik:FOE78_07780"/>
<feature type="domain" description="Aminoglycoside phosphotransferase" evidence="1">
    <location>
        <begin position="51"/>
        <end position="251"/>
    </location>
</feature>
<dbReference type="Pfam" id="PF01636">
    <property type="entry name" value="APH"/>
    <property type="match status" value="1"/>
</dbReference>
<dbReference type="Gene3D" id="3.90.1200.10">
    <property type="match status" value="1"/>
</dbReference>
<keyword evidence="3" id="KW-1185">Reference proteome</keyword>
<organism evidence="2 3">
    <name type="scientific">Microlunatus elymi</name>
    <dbReference type="NCBI Taxonomy" id="2596828"/>
    <lineage>
        <taxon>Bacteria</taxon>
        <taxon>Bacillati</taxon>
        <taxon>Actinomycetota</taxon>
        <taxon>Actinomycetes</taxon>
        <taxon>Propionibacteriales</taxon>
        <taxon>Propionibacteriaceae</taxon>
        <taxon>Microlunatus</taxon>
    </lineage>
</organism>
<dbReference type="Gene3D" id="3.30.200.20">
    <property type="entry name" value="Phosphorylase Kinase, domain 1"/>
    <property type="match status" value="1"/>
</dbReference>
<dbReference type="AlphaFoldDB" id="A0A516PXX3"/>
<keyword evidence="2" id="KW-0808">Transferase</keyword>
<proteinExistence type="predicted"/>
<dbReference type="PANTHER" id="PTHR21310:SF40">
    <property type="entry name" value="AMINOGLYCOSIDE PHOSPHOTRANSFERASE DOMAIN-CONTAINING PROTEIN-RELATED"/>
    <property type="match status" value="1"/>
</dbReference>
<evidence type="ECO:0000259" key="1">
    <source>
        <dbReference type="Pfam" id="PF01636"/>
    </source>
</evidence>
<dbReference type="SUPFAM" id="SSF56112">
    <property type="entry name" value="Protein kinase-like (PK-like)"/>
    <property type="match status" value="1"/>
</dbReference>
<dbReference type="InterPro" id="IPR002575">
    <property type="entry name" value="Aminoglycoside_PTrfase"/>
</dbReference>
<evidence type="ECO:0000313" key="2">
    <source>
        <dbReference type="EMBL" id="QDP95811.1"/>
    </source>
</evidence>
<name>A0A516PXX3_9ACTN</name>
<evidence type="ECO:0000313" key="3">
    <source>
        <dbReference type="Proteomes" id="UP000319263"/>
    </source>
</evidence>
<dbReference type="InterPro" id="IPR011009">
    <property type="entry name" value="Kinase-like_dom_sf"/>
</dbReference>